<dbReference type="SMART" id="SM00534">
    <property type="entry name" value="MUTSac"/>
    <property type="match status" value="1"/>
</dbReference>
<evidence type="ECO:0000313" key="6">
    <source>
        <dbReference type="Proteomes" id="UP001314170"/>
    </source>
</evidence>
<dbReference type="Proteomes" id="UP001314170">
    <property type="component" value="Unassembled WGS sequence"/>
</dbReference>
<dbReference type="GO" id="GO:0005524">
    <property type="term" value="F:ATP binding"/>
    <property type="evidence" value="ECO:0007669"/>
    <property type="project" value="UniProtKB-KW"/>
</dbReference>
<name>A0AAV1QRJ1_9ROSI</name>
<keyword evidence="6" id="KW-1185">Reference proteome</keyword>
<dbReference type="InterPro" id="IPR045076">
    <property type="entry name" value="MutS"/>
</dbReference>
<comment type="caution">
    <text evidence="5">The sequence shown here is derived from an EMBL/GenBank/DDBJ whole genome shotgun (WGS) entry which is preliminary data.</text>
</comment>
<keyword evidence="2" id="KW-0067">ATP-binding</keyword>
<dbReference type="PROSITE" id="PS00486">
    <property type="entry name" value="DNA_MISMATCH_REPAIR_2"/>
    <property type="match status" value="1"/>
</dbReference>
<accession>A0AAV1QRJ1</accession>
<dbReference type="SUPFAM" id="SSF52540">
    <property type="entry name" value="P-loop containing nucleoside triphosphate hydrolases"/>
    <property type="match status" value="1"/>
</dbReference>
<evidence type="ECO:0000259" key="4">
    <source>
        <dbReference type="PROSITE" id="PS00486"/>
    </source>
</evidence>
<dbReference type="Pfam" id="PF00488">
    <property type="entry name" value="MutS_V"/>
    <property type="match status" value="1"/>
</dbReference>
<dbReference type="InterPro" id="IPR000432">
    <property type="entry name" value="DNA_mismatch_repair_MutS_C"/>
</dbReference>
<dbReference type="GO" id="GO:0030983">
    <property type="term" value="F:mismatched DNA binding"/>
    <property type="evidence" value="ECO:0007669"/>
    <property type="project" value="InterPro"/>
</dbReference>
<protein>
    <recommendedName>
        <fullName evidence="4">DNA mismatch repair proteins mutS family domain-containing protein</fullName>
    </recommendedName>
</protein>
<proteinExistence type="predicted"/>
<sequence>MEFNRFIMQDIRSRSTSQSLVLLDEVGAGTNPLEGAALGMSLLESFADSGALLTIATTHHGELKSLKYSNHAFENACMEFDEVNLKPTYKILWGVPGRSNAINISEKLGLPSVVVSNARELYGAASAEINEVIIDMEKFKQDSQQLLYEAQHHLMLSRNLHKKLKLARRKIWEHRTEQRYRKMRQISEAASMARSMLHKKVRQLRAHATQPFRPVTAEKKQLSTSDRRFTAADKNGQSTANMSTSKAYMSDPLEGGILSNEIPTSSSGAISEEILVEFTNDWKRLKADIPKFKKRSALKSVIVINILGIAHLYA</sequence>
<organism evidence="5 6">
    <name type="scientific">Dovyalis caffra</name>
    <dbReference type="NCBI Taxonomy" id="77055"/>
    <lineage>
        <taxon>Eukaryota</taxon>
        <taxon>Viridiplantae</taxon>
        <taxon>Streptophyta</taxon>
        <taxon>Embryophyta</taxon>
        <taxon>Tracheophyta</taxon>
        <taxon>Spermatophyta</taxon>
        <taxon>Magnoliopsida</taxon>
        <taxon>eudicotyledons</taxon>
        <taxon>Gunneridae</taxon>
        <taxon>Pentapetalae</taxon>
        <taxon>rosids</taxon>
        <taxon>fabids</taxon>
        <taxon>Malpighiales</taxon>
        <taxon>Salicaceae</taxon>
        <taxon>Flacourtieae</taxon>
        <taxon>Dovyalis</taxon>
    </lineage>
</organism>
<evidence type="ECO:0000313" key="5">
    <source>
        <dbReference type="EMBL" id="CAK7324311.1"/>
    </source>
</evidence>
<dbReference type="AlphaFoldDB" id="A0AAV1QRJ1"/>
<gene>
    <name evidence="5" type="ORF">DCAF_LOCUS1951</name>
</gene>
<evidence type="ECO:0000256" key="1">
    <source>
        <dbReference type="ARBA" id="ARBA00022741"/>
    </source>
</evidence>
<feature type="domain" description="DNA mismatch repair proteins mutS family" evidence="4">
    <location>
        <begin position="19"/>
        <end position="35"/>
    </location>
</feature>
<dbReference type="PANTHER" id="PTHR48466">
    <property type="entry name" value="OS10G0509000 PROTEIN-RELATED"/>
    <property type="match status" value="1"/>
</dbReference>
<evidence type="ECO:0000256" key="2">
    <source>
        <dbReference type="ARBA" id="ARBA00022840"/>
    </source>
</evidence>
<dbReference type="GO" id="GO:0006298">
    <property type="term" value="P:mismatch repair"/>
    <property type="evidence" value="ECO:0007669"/>
    <property type="project" value="InterPro"/>
</dbReference>
<dbReference type="PANTHER" id="PTHR48466:SF2">
    <property type="entry name" value="OS10G0509000 PROTEIN"/>
    <property type="match status" value="1"/>
</dbReference>
<dbReference type="InterPro" id="IPR027417">
    <property type="entry name" value="P-loop_NTPase"/>
</dbReference>
<dbReference type="GO" id="GO:0140664">
    <property type="term" value="F:ATP-dependent DNA damage sensor activity"/>
    <property type="evidence" value="ECO:0007669"/>
    <property type="project" value="InterPro"/>
</dbReference>
<reference evidence="5 6" key="1">
    <citation type="submission" date="2024-01" db="EMBL/GenBank/DDBJ databases">
        <authorList>
            <person name="Waweru B."/>
        </authorList>
    </citation>
    <scope>NUCLEOTIDE SEQUENCE [LARGE SCALE GENOMIC DNA]</scope>
</reference>
<dbReference type="Gene3D" id="3.40.50.300">
    <property type="entry name" value="P-loop containing nucleotide triphosphate hydrolases"/>
    <property type="match status" value="1"/>
</dbReference>
<dbReference type="EMBL" id="CAWUPB010000246">
    <property type="protein sequence ID" value="CAK7324311.1"/>
    <property type="molecule type" value="Genomic_DNA"/>
</dbReference>
<keyword evidence="3" id="KW-0238">DNA-binding</keyword>
<evidence type="ECO:0000256" key="3">
    <source>
        <dbReference type="ARBA" id="ARBA00023125"/>
    </source>
</evidence>
<keyword evidence="1" id="KW-0547">Nucleotide-binding</keyword>